<dbReference type="InterPro" id="IPR035994">
    <property type="entry name" value="Nucleoside_phosphorylase_sf"/>
</dbReference>
<sequence length="45" mass="5078">LPAWVPIPALAEIQIALERAVEHETRLEGYDLKRIMRTGTVASFD</sequence>
<reference evidence="1 2" key="1">
    <citation type="journal article" date="2018" name="Nat. Biotechnol.">
        <title>A standardized bacterial taxonomy based on genome phylogeny substantially revises the tree of life.</title>
        <authorList>
            <person name="Parks D.H."/>
            <person name="Chuvochina M."/>
            <person name="Waite D.W."/>
            <person name="Rinke C."/>
            <person name="Skarshewski A."/>
            <person name="Chaumeil P.A."/>
            <person name="Hugenholtz P."/>
        </authorList>
    </citation>
    <scope>NUCLEOTIDE SEQUENCE [LARGE SCALE GENOMIC DNA]</scope>
    <source>
        <strain evidence="1">UBA9169</strain>
    </source>
</reference>
<name>A0A348WDQ2_9RHOB</name>
<protein>
    <submittedName>
        <fullName evidence="1">AMP nucleosidase</fullName>
    </submittedName>
</protein>
<dbReference type="GO" id="GO:0003824">
    <property type="term" value="F:catalytic activity"/>
    <property type="evidence" value="ECO:0007669"/>
    <property type="project" value="InterPro"/>
</dbReference>
<comment type="caution">
    <text evidence="1">The sequence shown here is derived from an EMBL/GenBank/DDBJ whole genome shotgun (WGS) entry which is preliminary data.</text>
</comment>
<dbReference type="EMBL" id="DMVW01000121">
    <property type="protein sequence ID" value="HAR52664.1"/>
    <property type="molecule type" value="Genomic_DNA"/>
</dbReference>
<organism evidence="1 2">
    <name type="scientific">Roseovarius nubinhibens</name>
    <dbReference type="NCBI Taxonomy" id="314263"/>
    <lineage>
        <taxon>Bacteria</taxon>
        <taxon>Pseudomonadati</taxon>
        <taxon>Pseudomonadota</taxon>
        <taxon>Alphaproteobacteria</taxon>
        <taxon>Rhodobacterales</taxon>
        <taxon>Roseobacteraceae</taxon>
        <taxon>Roseovarius</taxon>
    </lineage>
</organism>
<evidence type="ECO:0000313" key="1">
    <source>
        <dbReference type="EMBL" id="HAR52664.1"/>
    </source>
</evidence>
<gene>
    <name evidence="1" type="ORF">DCS45_12435</name>
</gene>
<proteinExistence type="predicted"/>
<dbReference type="Proteomes" id="UP000264719">
    <property type="component" value="Unassembled WGS sequence"/>
</dbReference>
<dbReference type="AlphaFoldDB" id="A0A348WDQ2"/>
<dbReference type="SUPFAM" id="SSF53167">
    <property type="entry name" value="Purine and uridine phosphorylases"/>
    <property type="match status" value="1"/>
</dbReference>
<dbReference type="GO" id="GO:0009116">
    <property type="term" value="P:nucleoside metabolic process"/>
    <property type="evidence" value="ECO:0007669"/>
    <property type="project" value="InterPro"/>
</dbReference>
<accession>A0A348WDQ2</accession>
<evidence type="ECO:0000313" key="2">
    <source>
        <dbReference type="Proteomes" id="UP000264719"/>
    </source>
</evidence>
<feature type="non-terminal residue" evidence="1">
    <location>
        <position position="1"/>
    </location>
</feature>
<feature type="non-terminal residue" evidence="1">
    <location>
        <position position="45"/>
    </location>
</feature>